<evidence type="ECO:0000256" key="1">
    <source>
        <dbReference type="ARBA" id="ARBA00007913"/>
    </source>
</evidence>
<evidence type="ECO:0000256" key="4">
    <source>
        <dbReference type="ARBA" id="ARBA00022806"/>
    </source>
</evidence>
<feature type="region of interest" description="Disordered" evidence="6">
    <location>
        <begin position="825"/>
        <end position="849"/>
    </location>
</feature>
<dbReference type="EMBL" id="CCYA01000089">
    <property type="protein sequence ID" value="CEH11954.1"/>
    <property type="molecule type" value="Genomic_DNA"/>
</dbReference>
<evidence type="ECO:0000256" key="5">
    <source>
        <dbReference type="ARBA" id="ARBA00022840"/>
    </source>
</evidence>
<feature type="compositionally biased region" description="Basic and acidic residues" evidence="6">
    <location>
        <begin position="707"/>
        <end position="722"/>
    </location>
</feature>
<name>A0A0N7L8U4_9BASI</name>
<keyword evidence="2" id="KW-0547">Nucleotide-binding</keyword>
<proteinExistence type="inferred from homology"/>
<dbReference type="Pfam" id="PF13086">
    <property type="entry name" value="AAA_11"/>
    <property type="match status" value="1"/>
</dbReference>
<evidence type="ECO:0000313" key="9">
    <source>
        <dbReference type="EMBL" id="CEH11954.1"/>
    </source>
</evidence>
<feature type="domain" description="DNA2/NAM7 helicase helicase" evidence="7">
    <location>
        <begin position="364"/>
        <end position="628"/>
    </location>
</feature>
<feature type="domain" description="DNA2/NAM7 helicase-like C-terminal" evidence="8">
    <location>
        <begin position="731"/>
        <end position="981"/>
    </location>
</feature>
<dbReference type="Gene3D" id="3.40.50.300">
    <property type="entry name" value="P-loop containing nucleotide triphosphate hydrolases"/>
    <property type="match status" value="2"/>
</dbReference>
<organism evidence="9 10">
    <name type="scientific">Ceraceosorus bombacis</name>
    <dbReference type="NCBI Taxonomy" id="401625"/>
    <lineage>
        <taxon>Eukaryota</taxon>
        <taxon>Fungi</taxon>
        <taxon>Dikarya</taxon>
        <taxon>Basidiomycota</taxon>
        <taxon>Ustilaginomycotina</taxon>
        <taxon>Exobasidiomycetes</taxon>
        <taxon>Ceraceosorales</taxon>
        <taxon>Ceraceosoraceae</taxon>
        <taxon>Ceraceosorus</taxon>
    </lineage>
</organism>
<feature type="region of interest" description="Disordered" evidence="6">
    <location>
        <begin position="1"/>
        <end position="29"/>
    </location>
</feature>
<dbReference type="PANTHER" id="PTHR43788:SF8">
    <property type="entry name" value="DNA-BINDING PROTEIN SMUBP-2"/>
    <property type="match status" value="1"/>
</dbReference>
<evidence type="ECO:0000256" key="2">
    <source>
        <dbReference type="ARBA" id="ARBA00022741"/>
    </source>
</evidence>
<accession>A0A0N7L8U4</accession>
<dbReference type="InterPro" id="IPR027417">
    <property type="entry name" value="P-loop_NTPase"/>
</dbReference>
<sequence length="1010" mass="108692">MAASAPPSSVPHADSTLHRPHPPSSQDLSRWLSRHHALLSLEASASATPSSSNTRTASAHLHTPHHLASTGQALLTLTPLHPTVGPGGKTLFRFIKSSAWHVHADLGTAHAFRNGDACCVMPTSTGSQGKGKRREEQAKVAVDAVVFRVERESITLAIGRAAEGKADEILPGSATFDLFKVQDARVTKRMQRTLESLADQLGVPVLSSASQTDAASAGQGGASFTRAKRRAEPRAPSELDPTTADQSGKQADSSDDSDEEAESPPTQSNGSNEKQGQDNVSAEIGAAKGTTTESSASTSQHLSRSATDAASNRTAPDKWPVREVRSTASPLINVLLGLEQPSFMPVEQYEKERLLGKHLYDQGLNESQRAALDFCLRAKEVALVHGPPGTGKTRMLTELILQLALAPTAPRAEAGSGARNKKRVLVCAASNLATDNVLSRVVQLGHKELKAQGLGVTRVGHPARLLPHLEAFSLDDQAESSDAGQLLRDVKAELSSTLSALHPSTDTSTSAAGNKSTSRKGQASSKSKGLKGSARKEAYEVMKELRREQKKRERGLYENVLREAAVVFATCHTAGAASLKEQAFDVLVVDEACQALEAQIWIPILSRLKPSGKLILAGDHLQLPPTVLGYKPRPRAEKRKGKRTKDVKAFEKQSEADEAPLLRQDDVGQARPDTSLQLANDPDSDEESDTQLAFQTSCLSPEAHTAASEERSGEATKSEPKRTRLRVPRSLETTMFSRLLGMYGSGMRALLDEQYRFSKTLQSFPNSALYEDALRAAPANAQITLLDLDGYGHVEGEEELLEEDVKEELWAASVVFYDTAGAEMYETSGSSEESKDDSSSTSESKSNANEIGPVLNHIKLLLKHGLAAEQITVLSPYSAQVALIGEAIRQEAANASTISTSSRSKSTAGVGEKLNVACTRTDLKRVDVGTIDSQQGRENEVVIMSLVRSNAKREVGFLKEKRRLNVAMTRAKRQLVVVADSDTVAKAGDAYLARWMQWLEENARVEVVGS</sequence>
<dbReference type="SUPFAM" id="SSF52540">
    <property type="entry name" value="P-loop containing nucleoside triphosphate hydrolases"/>
    <property type="match status" value="2"/>
</dbReference>
<evidence type="ECO:0000256" key="3">
    <source>
        <dbReference type="ARBA" id="ARBA00022801"/>
    </source>
</evidence>
<evidence type="ECO:0000256" key="6">
    <source>
        <dbReference type="SAM" id="MobiDB-lite"/>
    </source>
</evidence>
<keyword evidence="3" id="KW-0378">Hydrolase</keyword>
<evidence type="ECO:0000313" key="10">
    <source>
        <dbReference type="Proteomes" id="UP000054845"/>
    </source>
</evidence>
<reference evidence="9 10" key="1">
    <citation type="submission" date="2014-09" db="EMBL/GenBank/DDBJ databases">
        <authorList>
            <person name="Magalhaes I.L.F."/>
            <person name="Oliveira U."/>
            <person name="Santos F.R."/>
            <person name="Vidigal T.H.D.A."/>
            <person name="Brescovit A.D."/>
            <person name="Santos A.J."/>
        </authorList>
    </citation>
    <scope>NUCLEOTIDE SEQUENCE [LARGE SCALE GENOMIC DNA]</scope>
</reference>
<feature type="compositionally biased region" description="Basic and acidic residues" evidence="6">
    <location>
        <begin position="644"/>
        <end position="655"/>
    </location>
</feature>
<evidence type="ECO:0000259" key="7">
    <source>
        <dbReference type="Pfam" id="PF13086"/>
    </source>
</evidence>
<feature type="region of interest" description="Disordered" evidence="6">
    <location>
        <begin position="209"/>
        <end position="322"/>
    </location>
</feature>
<feature type="compositionally biased region" description="Acidic residues" evidence="6">
    <location>
        <begin position="253"/>
        <end position="262"/>
    </location>
</feature>
<dbReference type="CDD" id="cd18808">
    <property type="entry name" value="SF1_C_Upf1"/>
    <property type="match status" value="1"/>
</dbReference>
<keyword evidence="10" id="KW-1185">Reference proteome</keyword>
<dbReference type="GO" id="GO:0016787">
    <property type="term" value="F:hydrolase activity"/>
    <property type="evidence" value="ECO:0007669"/>
    <property type="project" value="UniProtKB-KW"/>
</dbReference>
<dbReference type="Pfam" id="PF13087">
    <property type="entry name" value="AAA_12"/>
    <property type="match status" value="1"/>
</dbReference>
<feature type="compositionally biased region" description="Polar residues" evidence="6">
    <location>
        <begin position="289"/>
        <end position="314"/>
    </location>
</feature>
<feature type="compositionally biased region" description="Low complexity" evidence="6">
    <location>
        <begin position="1"/>
        <end position="11"/>
    </location>
</feature>
<dbReference type="InterPro" id="IPR047187">
    <property type="entry name" value="SF1_C_Upf1"/>
</dbReference>
<protein>
    <submittedName>
        <fullName evidence="9">DNA helicase</fullName>
    </submittedName>
</protein>
<feature type="region of interest" description="Disordered" evidence="6">
    <location>
        <begin position="498"/>
        <end position="535"/>
    </location>
</feature>
<dbReference type="Proteomes" id="UP000054845">
    <property type="component" value="Unassembled WGS sequence"/>
</dbReference>
<keyword evidence="5" id="KW-0067">ATP-binding</keyword>
<dbReference type="OrthoDB" id="6730379at2759"/>
<dbReference type="STRING" id="401625.A0A0N7L8U4"/>
<comment type="similarity">
    <text evidence="1">Belongs to the DNA2/NAM7 helicase family.</text>
</comment>
<dbReference type="InterPro" id="IPR050534">
    <property type="entry name" value="Coronavir_polyprotein_1ab"/>
</dbReference>
<evidence type="ECO:0000259" key="8">
    <source>
        <dbReference type="Pfam" id="PF13087"/>
    </source>
</evidence>
<keyword evidence="4 9" id="KW-0347">Helicase</keyword>
<feature type="compositionally biased region" description="Polar residues" evidence="6">
    <location>
        <begin position="498"/>
        <end position="516"/>
    </location>
</feature>
<feature type="compositionally biased region" description="Polar residues" evidence="6">
    <location>
        <begin position="690"/>
        <end position="699"/>
    </location>
</feature>
<feature type="region of interest" description="Disordered" evidence="6">
    <location>
        <begin position="625"/>
        <end position="726"/>
    </location>
</feature>
<feature type="compositionally biased region" description="Low complexity" evidence="6">
    <location>
        <begin position="43"/>
        <end position="59"/>
    </location>
</feature>
<dbReference type="AlphaFoldDB" id="A0A0N7L8U4"/>
<dbReference type="GO" id="GO:0005524">
    <property type="term" value="F:ATP binding"/>
    <property type="evidence" value="ECO:0007669"/>
    <property type="project" value="UniProtKB-KW"/>
</dbReference>
<feature type="compositionally biased region" description="Basic residues" evidence="6">
    <location>
        <begin position="632"/>
        <end position="643"/>
    </location>
</feature>
<feature type="region of interest" description="Disordered" evidence="6">
    <location>
        <begin position="43"/>
        <end position="65"/>
    </location>
</feature>
<dbReference type="InterPro" id="IPR041677">
    <property type="entry name" value="DNA2/NAM7_AAA_11"/>
</dbReference>
<dbReference type="GO" id="GO:0043139">
    <property type="term" value="F:5'-3' DNA helicase activity"/>
    <property type="evidence" value="ECO:0007669"/>
    <property type="project" value="TreeGrafter"/>
</dbReference>
<dbReference type="PANTHER" id="PTHR43788">
    <property type="entry name" value="DNA2/NAM7 HELICASE FAMILY MEMBER"/>
    <property type="match status" value="1"/>
</dbReference>
<dbReference type="InterPro" id="IPR041679">
    <property type="entry name" value="DNA2/NAM7-like_C"/>
</dbReference>
<dbReference type="Gene3D" id="2.40.30.270">
    <property type="match status" value="1"/>
</dbReference>
<feature type="compositionally biased region" description="Low complexity" evidence="6">
    <location>
        <begin position="520"/>
        <end position="532"/>
    </location>
</feature>
<feature type="compositionally biased region" description="Polar residues" evidence="6">
    <location>
        <begin position="264"/>
        <end position="280"/>
    </location>
</feature>